<feature type="compositionally biased region" description="Low complexity" evidence="1">
    <location>
        <begin position="43"/>
        <end position="71"/>
    </location>
</feature>
<keyword evidence="2" id="KW-0812">Transmembrane</keyword>
<feature type="compositionally biased region" description="Low complexity" evidence="1">
    <location>
        <begin position="133"/>
        <end position="144"/>
    </location>
</feature>
<evidence type="ECO:0000313" key="3">
    <source>
        <dbReference type="WBParaSite" id="GPUH_0001081501-mRNA-1"/>
    </source>
</evidence>
<keyword evidence="2" id="KW-0472">Membrane</keyword>
<protein>
    <submittedName>
        <fullName evidence="3">CCT domain-containing protein</fullName>
    </submittedName>
</protein>
<evidence type="ECO:0000256" key="1">
    <source>
        <dbReference type="SAM" id="MobiDB-lite"/>
    </source>
</evidence>
<dbReference type="WBParaSite" id="GPUH_0001081501-mRNA-1">
    <property type="protein sequence ID" value="GPUH_0001081501-mRNA-1"/>
    <property type="gene ID" value="GPUH_0001081501"/>
</dbReference>
<sequence length="324" mass="34414">LVMKSLEFDLHAATAADDFSAFGCELFSSPAPSCNDDSEMCCSSSSTTEEQQQQQTLAESTGQQSSSSSCDSGISWFFPDLHRSNTDPGEFAAYVDDPVSNSDYPPPPDSGPAPDPGCLAPNEQQQQQTLAESTGQQSSSSSCDSGISWFFPDLHRSNTDPGQFAACVDDPVSNSDCPHPRDSGLAPDPGCLAPNIVTSGGGGGGCASANNNSAQPILCILTSPAMPTAIPPTVHCGIGDGQHTTTGMSTRNDYQELDRKKEDRKMRNRYFAQISRIRKKKVNETLRASSTKQIATHHFGTSRATIAGAACFFALISLSFFSSR</sequence>
<proteinExistence type="predicted"/>
<feature type="compositionally biased region" description="Polar residues" evidence="1">
    <location>
        <begin position="122"/>
        <end position="132"/>
    </location>
</feature>
<feature type="region of interest" description="Disordered" evidence="1">
    <location>
        <begin position="88"/>
        <end position="144"/>
    </location>
</feature>
<organism evidence="3">
    <name type="scientific">Gongylonema pulchrum</name>
    <dbReference type="NCBI Taxonomy" id="637853"/>
    <lineage>
        <taxon>Eukaryota</taxon>
        <taxon>Metazoa</taxon>
        <taxon>Ecdysozoa</taxon>
        <taxon>Nematoda</taxon>
        <taxon>Chromadorea</taxon>
        <taxon>Rhabditida</taxon>
        <taxon>Spirurina</taxon>
        <taxon>Spiruromorpha</taxon>
        <taxon>Spiruroidea</taxon>
        <taxon>Gongylonematidae</taxon>
        <taxon>Gongylonema</taxon>
    </lineage>
</organism>
<feature type="transmembrane region" description="Helical" evidence="2">
    <location>
        <begin position="304"/>
        <end position="321"/>
    </location>
</feature>
<dbReference type="CDD" id="cd14686">
    <property type="entry name" value="bZIP"/>
    <property type="match status" value="1"/>
</dbReference>
<name>A0A183DQ11_9BILA</name>
<feature type="region of interest" description="Disordered" evidence="1">
    <location>
        <begin position="33"/>
        <end position="71"/>
    </location>
</feature>
<feature type="compositionally biased region" description="Pro residues" evidence="1">
    <location>
        <begin position="104"/>
        <end position="115"/>
    </location>
</feature>
<dbReference type="AlphaFoldDB" id="A0A183DQ11"/>
<accession>A0A183DQ11</accession>
<keyword evidence="2" id="KW-1133">Transmembrane helix</keyword>
<evidence type="ECO:0000256" key="2">
    <source>
        <dbReference type="SAM" id="Phobius"/>
    </source>
</evidence>
<reference evidence="3" key="1">
    <citation type="submission" date="2016-06" db="UniProtKB">
        <authorList>
            <consortium name="WormBaseParasite"/>
        </authorList>
    </citation>
    <scope>IDENTIFICATION</scope>
</reference>